<comment type="caution">
    <text evidence="1">The sequence shown here is derived from an EMBL/GenBank/DDBJ whole genome shotgun (WGS) entry which is preliminary data.</text>
</comment>
<reference evidence="2" key="1">
    <citation type="submission" date="2023-09" db="EMBL/GenBank/DDBJ databases">
        <title>Paenibacillus sp. chi10 Genome sequencing and assembly.</title>
        <authorList>
            <person name="Kim I."/>
        </authorList>
    </citation>
    <scope>NUCLEOTIDE SEQUENCE [LARGE SCALE GENOMIC DNA]</scope>
    <source>
        <strain evidence="2">chi10</strain>
    </source>
</reference>
<protein>
    <submittedName>
        <fullName evidence="1">Uncharacterized protein</fullName>
    </submittedName>
</protein>
<keyword evidence="2" id="KW-1185">Reference proteome</keyword>
<dbReference type="RefSeq" id="WP_072732198.1">
    <property type="nucleotide sequence ID" value="NZ_JAVYAA010000007.1"/>
</dbReference>
<dbReference type="AlphaFoldDB" id="A0AAJ2K0B6"/>
<dbReference type="Proteomes" id="UP001250538">
    <property type="component" value="Unassembled WGS sequence"/>
</dbReference>
<proteinExistence type="predicted"/>
<dbReference type="EMBL" id="JAVYAA010000007">
    <property type="protein sequence ID" value="MDT8979236.1"/>
    <property type="molecule type" value="Genomic_DNA"/>
</dbReference>
<sequence length="201" mass="24196">MEIGKRLSSQLEGHSISEIVYRFITEPTTFENSVYDESYDILKRYCNNISGDEKYDTILSYYIEILNEQEVELKLYFSEKKRYLHAIEFYEDSPNLFDFQECLESKDIHVYVCKYEDFDWEYGVILLNKTKALEFRVNQSLGKYEIFQIEAPHVGEDKVERTSSRMRGIQTAYKEISFQDLQTSRFWKVKSRRWNSHEQPF</sequence>
<name>A0AAJ2K0B6_9BACL</name>
<gene>
    <name evidence="1" type="ORF">RQP50_23645</name>
</gene>
<organism evidence="1 2">
    <name type="scientific">Paenibacillus suaedae</name>
    <dbReference type="NCBI Taxonomy" id="3077233"/>
    <lineage>
        <taxon>Bacteria</taxon>
        <taxon>Bacillati</taxon>
        <taxon>Bacillota</taxon>
        <taxon>Bacilli</taxon>
        <taxon>Bacillales</taxon>
        <taxon>Paenibacillaceae</taxon>
        <taxon>Paenibacillus</taxon>
    </lineage>
</organism>
<evidence type="ECO:0000313" key="1">
    <source>
        <dbReference type="EMBL" id="MDT8979236.1"/>
    </source>
</evidence>
<evidence type="ECO:0000313" key="2">
    <source>
        <dbReference type="Proteomes" id="UP001250538"/>
    </source>
</evidence>
<accession>A0AAJ2K0B6</accession>